<dbReference type="InterPro" id="IPR051012">
    <property type="entry name" value="CellSynth/LPSAsmb/PSIAsmb"/>
</dbReference>
<evidence type="ECO:0000256" key="3">
    <source>
        <dbReference type="PROSITE-ProRule" id="PRU00339"/>
    </source>
</evidence>
<keyword evidence="4" id="KW-0812">Transmembrane</keyword>
<dbReference type="InterPro" id="IPR011990">
    <property type="entry name" value="TPR-like_helical_dom_sf"/>
</dbReference>
<dbReference type="PANTHER" id="PTHR45586">
    <property type="entry name" value="TPR REPEAT-CONTAINING PROTEIN PA4667"/>
    <property type="match status" value="1"/>
</dbReference>
<evidence type="ECO:0000256" key="1">
    <source>
        <dbReference type="ARBA" id="ARBA00022737"/>
    </source>
</evidence>
<protein>
    <submittedName>
        <fullName evidence="6">Uncharacterized protein</fullName>
    </submittedName>
</protein>
<gene>
    <name evidence="6" type="ORF">C9J18_06280</name>
    <name evidence="5" type="ORF">CTM96_11030</name>
</gene>
<dbReference type="Pfam" id="PF14559">
    <property type="entry name" value="TPR_19"/>
    <property type="match status" value="1"/>
</dbReference>
<name>A0A2T3JVN0_PHOPO</name>
<evidence type="ECO:0000313" key="6">
    <source>
        <dbReference type="EMBL" id="PSU53303.1"/>
    </source>
</evidence>
<keyword evidence="2 3" id="KW-0802">TPR repeat</keyword>
<dbReference type="SMART" id="SM00028">
    <property type="entry name" value="TPR"/>
    <property type="match status" value="3"/>
</dbReference>
<organism evidence="6 8">
    <name type="scientific">Photobacterium phosphoreum</name>
    <dbReference type="NCBI Taxonomy" id="659"/>
    <lineage>
        <taxon>Bacteria</taxon>
        <taxon>Pseudomonadati</taxon>
        <taxon>Pseudomonadota</taxon>
        <taxon>Gammaproteobacteria</taxon>
        <taxon>Vibrionales</taxon>
        <taxon>Vibrionaceae</taxon>
        <taxon>Photobacterium</taxon>
    </lineage>
</organism>
<evidence type="ECO:0000256" key="4">
    <source>
        <dbReference type="SAM" id="Phobius"/>
    </source>
</evidence>
<dbReference type="Proteomes" id="UP000241618">
    <property type="component" value="Unassembled WGS sequence"/>
</dbReference>
<evidence type="ECO:0000313" key="8">
    <source>
        <dbReference type="Proteomes" id="UP000241618"/>
    </source>
</evidence>
<dbReference type="PANTHER" id="PTHR45586:SF1">
    <property type="entry name" value="LIPOPOLYSACCHARIDE ASSEMBLY PROTEIN B"/>
    <property type="match status" value="1"/>
</dbReference>
<dbReference type="PROSITE" id="PS50005">
    <property type="entry name" value="TPR"/>
    <property type="match status" value="1"/>
</dbReference>
<dbReference type="EMBL" id="PYMO01000009">
    <property type="protein sequence ID" value="PSU25070.1"/>
    <property type="molecule type" value="Genomic_DNA"/>
</dbReference>
<feature type="repeat" description="TPR" evidence="3">
    <location>
        <begin position="241"/>
        <end position="274"/>
    </location>
</feature>
<evidence type="ECO:0000256" key="2">
    <source>
        <dbReference type="ARBA" id="ARBA00022803"/>
    </source>
</evidence>
<keyword evidence="4" id="KW-1133">Transmembrane helix</keyword>
<dbReference type="InterPro" id="IPR019734">
    <property type="entry name" value="TPR_rpt"/>
</dbReference>
<keyword evidence="7" id="KW-1185">Reference proteome</keyword>
<feature type="transmembrane region" description="Helical" evidence="4">
    <location>
        <begin position="45"/>
        <end position="65"/>
    </location>
</feature>
<keyword evidence="4" id="KW-0472">Membrane</keyword>
<evidence type="ECO:0000313" key="7">
    <source>
        <dbReference type="Proteomes" id="UP000241405"/>
    </source>
</evidence>
<sequence length="393" mass="42820">MVGMEIFMSELNRRLSALAQQQPHDATTVLQAATITPLPNKRGNYSVVVMIILLLIALVVGGHYWRQSTVALAAITSTSSSTVTLPTKSSLPVIVALKETPPVKKVVLPPVVIPVAASSTGIDSEPVDLAVMPVAEAAIETVEMEQELASSYEQGYDSGYQQALIEQQQVKNVAVEQPKKVKSTVAIKPLPSSLSIQTVALTSLQLAEVEYHKAEKVLRQANSLQAIVHLEAALKYRPQWVAARQKLAALYYGRGDNRQAVAMLQQGLQQQPQNTELRLTLAKLLVNEKQLQAALTVLEQPLKVDSVAFLAMRAALAQQLNNTALALTSYQQLLQQDATDGRWWLGLAIAQDRSQQPTSALVSYRNGLMHGGISVASQQFIQQRITALQPQRS</sequence>
<dbReference type="SUPFAM" id="SSF48452">
    <property type="entry name" value="TPR-like"/>
    <property type="match status" value="1"/>
</dbReference>
<reference evidence="7 8" key="1">
    <citation type="submission" date="2018-03" db="EMBL/GenBank/DDBJ databases">
        <title>Whole genome sequencing of Histamine producing bacteria.</title>
        <authorList>
            <person name="Butler K."/>
        </authorList>
    </citation>
    <scope>NUCLEOTIDE SEQUENCE [LARGE SCALE GENOMIC DNA]</scope>
    <source>
        <strain evidence="6 8">FS-6.1</strain>
        <strain evidence="5 7">FS-6.2</strain>
    </source>
</reference>
<dbReference type="AlphaFoldDB" id="A0A2T3JVN0"/>
<dbReference type="Gene3D" id="1.25.40.10">
    <property type="entry name" value="Tetratricopeptide repeat domain"/>
    <property type="match status" value="1"/>
</dbReference>
<dbReference type="Proteomes" id="UP000241405">
    <property type="component" value="Unassembled WGS sequence"/>
</dbReference>
<accession>A0A2T3JVN0</accession>
<evidence type="ECO:0000313" key="5">
    <source>
        <dbReference type="EMBL" id="PSU25070.1"/>
    </source>
</evidence>
<dbReference type="EMBL" id="PYMP01000003">
    <property type="protein sequence ID" value="PSU53303.1"/>
    <property type="molecule type" value="Genomic_DNA"/>
</dbReference>
<proteinExistence type="predicted"/>
<keyword evidence="1" id="KW-0677">Repeat</keyword>
<comment type="caution">
    <text evidence="6">The sequence shown here is derived from an EMBL/GenBank/DDBJ whole genome shotgun (WGS) entry which is preliminary data.</text>
</comment>